<dbReference type="PANTHER" id="PTHR30437:SF4">
    <property type="entry name" value="TRANSCRIPTION ELONGATION FACTOR GREA"/>
    <property type="match status" value="1"/>
</dbReference>
<organism evidence="3 4">
    <name type="scientific">Candidatus Dojkabacteria bacterium</name>
    <dbReference type="NCBI Taxonomy" id="2099670"/>
    <lineage>
        <taxon>Bacteria</taxon>
        <taxon>Candidatus Dojkabacteria</taxon>
    </lineage>
</organism>
<evidence type="ECO:0000313" key="3">
    <source>
        <dbReference type="EMBL" id="MCA9382163.1"/>
    </source>
</evidence>
<dbReference type="Proteomes" id="UP000782843">
    <property type="component" value="Unassembled WGS sequence"/>
</dbReference>
<dbReference type="GO" id="GO:0003677">
    <property type="term" value="F:DNA binding"/>
    <property type="evidence" value="ECO:0007669"/>
    <property type="project" value="InterPro"/>
</dbReference>
<reference evidence="3" key="1">
    <citation type="submission" date="2020-04" db="EMBL/GenBank/DDBJ databases">
        <authorList>
            <person name="Zhang T."/>
        </authorList>
    </citation>
    <scope>NUCLEOTIDE SEQUENCE</scope>
    <source>
        <strain evidence="3">HKST-UBA10</strain>
    </source>
</reference>
<name>A0A955L3D8_9BACT</name>
<keyword evidence="1" id="KW-0175">Coiled coil</keyword>
<dbReference type="PIRSF" id="PIRSF006092">
    <property type="entry name" value="GreA_GreB"/>
    <property type="match status" value="1"/>
</dbReference>
<keyword evidence="3" id="KW-0648">Protein biosynthesis</keyword>
<dbReference type="Pfam" id="PF01272">
    <property type="entry name" value="GreA_GreB"/>
    <property type="match status" value="1"/>
</dbReference>
<dbReference type="GO" id="GO:0032784">
    <property type="term" value="P:regulation of DNA-templated transcription elongation"/>
    <property type="evidence" value="ECO:0007669"/>
    <property type="project" value="InterPro"/>
</dbReference>
<evidence type="ECO:0000313" key="4">
    <source>
        <dbReference type="Proteomes" id="UP000782843"/>
    </source>
</evidence>
<dbReference type="EMBL" id="JAGQLG010000072">
    <property type="protein sequence ID" value="MCA9382163.1"/>
    <property type="molecule type" value="Genomic_DNA"/>
</dbReference>
<gene>
    <name evidence="3" type="ORF">KC660_02020</name>
</gene>
<keyword evidence="3" id="KW-0251">Elongation factor</keyword>
<evidence type="ECO:0000256" key="1">
    <source>
        <dbReference type="SAM" id="Coils"/>
    </source>
</evidence>
<comment type="caution">
    <text evidence="3">The sequence shown here is derived from an EMBL/GenBank/DDBJ whole genome shotgun (WGS) entry which is preliminary data.</text>
</comment>
<dbReference type="InterPro" id="IPR023459">
    <property type="entry name" value="Tscrpt_elong_fac_GreA/B_fam"/>
</dbReference>
<sequence length="156" mass="17899">MSKHQISATKLAELQTLQKDYAKKYSQKVEQIEVIRSGTIDFQMDPTYQSLIERRDCYQNKLNEIEEILSNYELIEQEDYYSVAQIGTKVKILNHSHSHEFILVDEAEADPSQNKVPVTSPIGAQVLGKKVEDKFKVETPRGVVDYTVMSIEPAFM</sequence>
<dbReference type="GO" id="GO:0003746">
    <property type="term" value="F:translation elongation factor activity"/>
    <property type="evidence" value="ECO:0007669"/>
    <property type="project" value="UniProtKB-KW"/>
</dbReference>
<dbReference type="InterPro" id="IPR001437">
    <property type="entry name" value="Tscrpt_elong_fac_GreA/B_C"/>
</dbReference>
<evidence type="ECO:0000259" key="2">
    <source>
        <dbReference type="Pfam" id="PF01272"/>
    </source>
</evidence>
<proteinExistence type="predicted"/>
<dbReference type="GO" id="GO:0006354">
    <property type="term" value="P:DNA-templated transcription elongation"/>
    <property type="evidence" value="ECO:0007669"/>
    <property type="project" value="TreeGrafter"/>
</dbReference>
<dbReference type="PANTHER" id="PTHR30437">
    <property type="entry name" value="TRANSCRIPTION ELONGATION FACTOR GREA"/>
    <property type="match status" value="1"/>
</dbReference>
<dbReference type="SUPFAM" id="SSF54534">
    <property type="entry name" value="FKBP-like"/>
    <property type="match status" value="1"/>
</dbReference>
<feature type="domain" description="Transcription elongation factor GreA/GreB C-terminal" evidence="2">
    <location>
        <begin position="83"/>
        <end position="152"/>
    </location>
</feature>
<dbReference type="Gene3D" id="3.10.50.30">
    <property type="entry name" value="Transcription elongation factor, GreA/GreB, C-terminal domain"/>
    <property type="match status" value="1"/>
</dbReference>
<feature type="coiled-coil region" evidence="1">
    <location>
        <begin position="48"/>
        <end position="78"/>
    </location>
</feature>
<protein>
    <submittedName>
        <fullName evidence="3">GreA/GreB family elongation factor</fullName>
    </submittedName>
</protein>
<accession>A0A955L3D8</accession>
<dbReference type="InterPro" id="IPR036953">
    <property type="entry name" value="GreA/GreB_C_sf"/>
</dbReference>
<dbReference type="AlphaFoldDB" id="A0A955L3D8"/>
<dbReference type="GO" id="GO:0070063">
    <property type="term" value="F:RNA polymerase binding"/>
    <property type="evidence" value="ECO:0007669"/>
    <property type="project" value="InterPro"/>
</dbReference>
<reference evidence="3" key="2">
    <citation type="journal article" date="2021" name="Microbiome">
        <title>Successional dynamics and alternative stable states in a saline activated sludge microbial community over 9 years.</title>
        <authorList>
            <person name="Wang Y."/>
            <person name="Ye J."/>
            <person name="Ju F."/>
            <person name="Liu L."/>
            <person name="Boyd J.A."/>
            <person name="Deng Y."/>
            <person name="Parks D.H."/>
            <person name="Jiang X."/>
            <person name="Yin X."/>
            <person name="Woodcroft B.J."/>
            <person name="Tyson G.W."/>
            <person name="Hugenholtz P."/>
            <person name="Polz M.F."/>
            <person name="Zhang T."/>
        </authorList>
    </citation>
    <scope>NUCLEOTIDE SEQUENCE</scope>
    <source>
        <strain evidence="3">HKST-UBA10</strain>
    </source>
</reference>